<dbReference type="Pfam" id="PF00266">
    <property type="entry name" value="Aminotran_5"/>
    <property type="match status" value="1"/>
</dbReference>
<comment type="caution">
    <text evidence="4">The sequence shown here is derived from an EMBL/GenBank/DDBJ whole genome shotgun (WGS) entry which is preliminary data.</text>
</comment>
<feature type="region of interest" description="Disordered" evidence="1">
    <location>
        <begin position="954"/>
        <end position="973"/>
    </location>
</feature>
<dbReference type="InterPro" id="IPR014729">
    <property type="entry name" value="Rossmann-like_a/b/a_fold"/>
</dbReference>
<feature type="region of interest" description="Disordered" evidence="1">
    <location>
        <begin position="1041"/>
        <end position="1060"/>
    </location>
</feature>
<organism evidence="4 5">
    <name type="scientific">Elysia crispata</name>
    <name type="common">lettuce slug</name>
    <dbReference type="NCBI Taxonomy" id="231223"/>
    <lineage>
        <taxon>Eukaryota</taxon>
        <taxon>Metazoa</taxon>
        <taxon>Spiralia</taxon>
        <taxon>Lophotrochozoa</taxon>
        <taxon>Mollusca</taxon>
        <taxon>Gastropoda</taxon>
        <taxon>Heterobranchia</taxon>
        <taxon>Euthyneura</taxon>
        <taxon>Panpulmonata</taxon>
        <taxon>Sacoglossa</taxon>
        <taxon>Placobranchoidea</taxon>
        <taxon>Plakobranchidae</taxon>
        <taxon>Elysia</taxon>
    </lineage>
</organism>
<dbReference type="SUPFAM" id="SSF52402">
    <property type="entry name" value="Adenine nucleotide alpha hydrolases-like"/>
    <property type="match status" value="1"/>
</dbReference>
<feature type="region of interest" description="Disordered" evidence="1">
    <location>
        <begin position="1"/>
        <end position="36"/>
    </location>
</feature>
<feature type="compositionally biased region" description="Polar residues" evidence="1">
    <location>
        <begin position="919"/>
        <end position="929"/>
    </location>
</feature>
<evidence type="ECO:0000259" key="2">
    <source>
        <dbReference type="Pfam" id="PF00266"/>
    </source>
</evidence>
<dbReference type="InterPro" id="IPR015422">
    <property type="entry name" value="PyrdxlP-dep_Trfase_small"/>
</dbReference>
<protein>
    <submittedName>
        <fullName evidence="4">Uncharacterized protein</fullName>
    </submittedName>
</protein>
<dbReference type="InterPro" id="IPR015421">
    <property type="entry name" value="PyrdxlP-dep_Trfase_major"/>
</dbReference>
<proteinExistence type="predicted"/>
<dbReference type="Gene3D" id="3.40.640.10">
    <property type="entry name" value="Type I PLP-dependent aspartate aminotransferase-like (Major domain)"/>
    <property type="match status" value="1"/>
</dbReference>
<sequence>MAESPRPANRQFYSLPTSSTEDANEKISTSEYHAREQSDKDSFLQYISDNVIGAEKTFSGPFGLRKVTYLDFVASGRALNFIEDYIRSEVLPEYGNTHTTTSVTSLQTTLFRHESRDILRNSFNASEHDSVIFTGSGSTAAVHKLIHALNLEENPSVVLVGPYEHHSNILPWKEAGAEVIRIHQTETGHIDMNHLEMTLKAYQGDHRQLIGAFSAASNVTGVLANVNAITICLHKHNALALWDYACAAPYVKLDVNPYIGGPDQQYVYKDAVFFSVHKFVGGISTPGVLIVKKKLFKHPVPEGCGGGSVFFVRRDNHRYLQEPESKEEGGTPAIVQSIRAGLVVQLREAVGVDTIHSRDQWLLSQAQAAWRDCPELIQLGPHPGPESPDKLPIFSFLVVHKQTGRFLHHNFVAAVLNDVFGIQARGGCACAGPYALDLLGLEEKMAKVIENLIVEDSRLDRTHLRRTREYSHREILRPGFVRLNLPYFMDEECLQFVLEAVRMTAEHAWKLLPQYLFNPETAEWRQRHFQTFKDRKWLGHISYQSGQMKYHEPKQNFKGPLPLSYQDCLAKAEKIFEDASKLRLKVPDQSALFDEDARKCRWFCLPSEANACLMQQQGLSARLLPIHISQDELPFFPGRLDIFQFKSDSRQMEFPHASLTTDKAQEELNMTISNEMTLEFAGKVNDNVSGSQNDVSEIELGAGTENVSNKRGGISALEDAIKHANSILKACGSNDTTKAVDDMMNNIWQDFDPNNPQYILMKESKTSGSPLQEVSSTVNHIQDTFSVQESKNCLSAENGREKNLGGLTDIKSDNFVAIQNAMNEIWEYFTPRRPKKAKIDQSTDNNTENKIVAQVADTVNEISENFASTQYAIRKSGNNVNETLQDSKTDVILKNDKVDEALNAVSETRDHFKHDNATAAPQGSQLSSTETDDEPKIDKVAEVVNALKEMREYFTPETENADTEADRPSSNSVLEINPKTDLVAEVVNAMKEIREYFTPETENADTEADRPSSNSVLEINPKTDQVAEVVNAMKEIREYFTPETENADTEADRPSSDSVLEINPKTDQVAEVANAMKKIREHFTLETENTNTEGVKSLSNSILEKDPNTDQVAEVVNAMKEIREYFTPETENADTEADRPSSNSVLEINPKTDQVAEVVNAMKEIREYFTPKHANVDTESYKPSSNSVLEINSKTDKVSEVVNSMKEIREHFTPETENVNSEDAKPLSNIILEKDPKTDKVSEVVNAMKEIREHFTLTTQNTNTEGVKPLSNSVLEKDSKTDNVTEVVDAMNKIWEHFTPNNEKVNIDGDSKTNFSSQEACHFKETKTPSKQLIASQSLSFSKGMIQVLNQGFGDPVIDDETKEETATFSKSCPSNEDLTSSFQSTFTHRKTEVTAAPTNTGVDIGSSTKVTPLTSHQDSTSFVEEKDTFACPLVKYRGPTIKESGYRNFSKLPSTGAQWFSPPKQIFKAAVAALEEYSMLKNGDKVLVCLSGGKDSLSLLHTVRQYQFYAKGKGILFEFGAVTVDPMTPSYDPSPLKQYLASLGVPYYYESQCILKTAEQLPYECASICSFCSRMKRGRIYAAARREGYNVLALGQHLDDLTESFLMSFFHNGNLNTMKAHYTVKQGDLRVIRPFVYVREADLRAFAEQHKLPVIAENCPACFEAPKERHRTKQLLAAQEVMFPQVYSSMMAALKPLMARGINVKSSTSGEED</sequence>
<gene>
    <name evidence="4" type="ORF">RRG08_040106</name>
</gene>
<dbReference type="InterPro" id="IPR015424">
    <property type="entry name" value="PyrdxlP-dep_Trfase"/>
</dbReference>
<feature type="compositionally biased region" description="Basic and acidic residues" evidence="1">
    <location>
        <begin position="907"/>
        <end position="916"/>
    </location>
</feature>
<dbReference type="CDD" id="cd24138">
    <property type="entry name" value="TtcA-like"/>
    <property type="match status" value="1"/>
</dbReference>
<dbReference type="Pfam" id="PF01171">
    <property type="entry name" value="ATP_bind_3"/>
    <property type="match status" value="1"/>
</dbReference>
<feature type="domain" description="tRNA(Ile)-lysidine/2-thiocytidine synthase N-terminal" evidence="3">
    <location>
        <begin position="1486"/>
        <end position="1656"/>
    </location>
</feature>
<dbReference type="PANTHER" id="PTHR43686:SF1">
    <property type="entry name" value="AMINOTRAN_5 DOMAIN-CONTAINING PROTEIN"/>
    <property type="match status" value="1"/>
</dbReference>
<dbReference type="EMBL" id="JAWDGP010007412">
    <property type="protein sequence ID" value="KAK3719804.1"/>
    <property type="molecule type" value="Genomic_DNA"/>
</dbReference>
<dbReference type="PANTHER" id="PTHR43686">
    <property type="entry name" value="SULFURTRANSFERASE-RELATED"/>
    <property type="match status" value="1"/>
</dbReference>
<evidence type="ECO:0000313" key="4">
    <source>
        <dbReference type="EMBL" id="KAK3719804.1"/>
    </source>
</evidence>
<keyword evidence="5" id="KW-1185">Reference proteome</keyword>
<dbReference type="Gene3D" id="3.40.50.620">
    <property type="entry name" value="HUPs"/>
    <property type="match status" value="1"/>
</dbReference>
<reference evidence="4" key="1">
    <citation type="journal article" date="2023" name="G3 (Bethesda)">
        <title>A reference genome for the long-term kleptoplast-retaining sea slug Elysia crispata morphotype clarki.</title>
        <authorList>
            <person name="Eastman K.E."/>
            <person name="Pendleton A.L."/>
            <person name="Shaikh M.A."/>
            <person name="Suttiyut T."/>
            <person name="Ogas R."/>
            <person name="Tomko P."/>
            <person name="Gavelis G."/>
            <person name="Widhalm J.R."/>
            <person name="Wisecaver J.H."/>
        </authorList>
    </citation>
    <scope>NUCLEOTIDE SEQUENCE</scope>
    <source>
        <strain evidence="4">ECLA1</strain>
    </source>
</reference>
<accession>A0AAE0XVX7</accession>
<evidence type="ECO:0000256" key="1">
    <source>
        <dbReference type="SAM" id="MobiDB-lite"/>
    </source>
</evidence>
<name>A0AAE0XVX7_9GAST</name>
<feature type="compositionally biased region" description="Polar residues" evidence="1">
    <location>
        <begin position="11"/>
        <end position="31"/>
    </location>
</feature>
<evidence type="ECO:0000259" key="3">
    <source>
        <dbReference type="Pfam" id="PF01171"/>
    </source>
</evidence>
<dbReference type="Gene3D" id="3.90.1150.10">
    <property type="entry name" value="Aspartate Aminotransferase, domain 1"/>
    <property type="match status" value="1"/>
</dbReference>
<feature type="domain" description="Aminotransferase class V" evidence="2">
    <location>
        <begin position="69"/>
        <end position="435"/>
    </location>
</feature>
<evidence type="ECO:0000313" key="5">
    <source>
        <dbReference type="Proteomes" id="UP001283361"/>
    </source>
</evidence>
<feature type="region of interest" description="Disordered" evidence="1">
    <location>
        <begin position="998"/>
        <end position="1017"/>
    </location>
</feature>
<dbReference type="SUPFAM" id="SSF53383">
    <property type="entry name" value="PLP-dependent transferases"/>
    <property type="match status" value="1"/>
</dbReference>
<feature type="region of interest" description="Disordered" evidence="1">
    <location>
        <begin position="1127"/>
        <end position="1146"/>
    </location>
</feature>
<dbReference type="InterPro" id="IPR000192">
    <property type="entry name" value="Aminotrans_V_dom"/>
</dbReference>
<dbReference type="InterPro" id="IPR011063">
    <property type="entry name" value="TilS/TtcA_N"/>
</dbReference>
<feature type="region of interest" description="Disordered" evidence="1">
    <location>
        <begin position="907"/>
        <end position="937"/>
    </location>
</feature>
<dbReference type="Proteomes" id="UP001283361">
    <property type="component" value="Unassembled WGS sequence"/>
</dbReference>